<feature type="transmembrane region" description="Helical" evidence="1">
    <location>
        <begin position="14"/>
        <end position="32"/>
    </location>
</feature>
<comment type="caution">
    <text evidence="3">The sequence shown here is derived from an EMBL/GenBank/DDBJ whole genome shotgun (WGS) entry which is preliminary data.</text>
</comment>
<dbReference type="GO" id="GO:0016020">
    <property type="term" value="C:membrane"/>
    <property type="evidence" value="ECO:0007669"/>
    <property type="project" value="InterPro"/>
</dbReference>
<protein>
    <recommendedName>
        <fullName evidence="2">Signal transduction histidine kinase subgroup 3 dimerisation and phosphoacceptor domain-containing protein</fullName>
    </recommendedName>
</protein>
<feature type="domain" description="Signal transduction histidine kinase subgroup 3 dimerisation and phosphoacceptor" evidence="2">
    <location>
        <begin position="436"/>
        <end position="501"/>
    </location>
</feature>
<dbReference type="Gene3D" id="1.20.5.1930">
    <property type="match status" value="1"/>
</dbReference>
<organism evidence="3 4">
    <name type="scientific">Phytohabitans houttuyneae</name>
    <dbReference type="NCBI Taxonomy" id="1076126"/>
    <lineage>
        <taxon>Bacteria</taxon>
        <taxon>Bacillati</taxon>
        <taxon>Actinomycetota</taxon>
        <taxon>Actinomycetes</taxon>
        <taxon>Micromonosporales</taxon>
        <taxon>Micromonosporaceae</taxon>
    </lineage>
</organism>
<evidence type="ECO:0000313" key="4">
    <source>
        <dbReference type="Proteomes" id="UP000482800"/>
    </source>
</evidence>
<evidence type="ECO:0000256" key="1">
    <source>
        <dbReference type="SAM" id="Phobius"/>
    </source>
</evidence>
<name>A0A6V8KG00_9ACTN</name>
<keyword evidence="1" id="KW-0472">Membrane</keyword>
<feature type="transmembrane region" description="Helical" evidence="1">
    <location>
        <begin position="207"/>
        <end position="229"/>
    </location>
</feature>
<proteinExistence type="predicted"/>
<evidence type="ECO:0000313" key="3">
    <source>
        <dbReference type="EMBL" id="GFJ81009.1"/>
    </source>
</evidence>
<dbReference type="Proteomes" id="UP000482800">
    <property type="component" value="Unassembled WGS sequence"/>
</dbReference>
<evidence type="ECO:0000259" key="2">
    <source>
        <dbReference type="Pfam" id="PF07730"/>
    </source>
</evidence>
<reference evidence="3 4" key="2">
    <citation type="submission" date="2020-03" db="EMBL/GenBank/DDBJ databases">
        <authorList>
            <person name="Ichikawa N."/>
            <person name="Kimura A."/>
            <person name="Kitahashi Y."/>
            <person name="Uohara A."/>
        </authorList>
    </citation>
    <scope>NUCLEOTIDE SEQUENCE [LARGE SCALE GENOMIC DNA]</scope>
    <source>
        <strain evidence="3 4">NBRC 108639</strain>
    </source>
</reference>
<feature type="transmembrane region" description="Helical" evidence="1">
    <location>
        <begin position="76"/>
        <end position="93"/>
    </location>
</feature>
<gene>
    <name evidence="3" type="ORF">Phou_051890</name>
</gene>
<dbReference type="GO" id="GO:0000155">
    <property type="term" value="F:phosphorelay sensor kinase activity"/>
    <property type="evidence" value="ECO:0007669"/>
    <property type="project" value="InterPro"/>
</dbReference>
<dbReference type="EMBL" id="BLPF01000002">
    <property type="protein sequence ID" value="GFJ81009.1"/>
    <property type="molecule type" value="Genomic_DNA"/>
</dbReference>
<feature type="transmembrane region" description="Helical" evidence="1">
    <location>
        <begin position="182"/>
        <end position="201"/>
    </location>
</feature>
<feature type="transmembrane region" description="Helical" evidence="1">
    <location>
        <begin position="241"/>
        <end position="266"/>
    </location>
</feature>
<dbReference type="Pfam" id="PF07730">
    <property type="entry name" value="HisKA_3"/>
    <property type="match status" value="1"/>
</dbReference>
<keyword evidence="4" id="KW-1185">Reference proteome</keyword>
<accession>A0A6V8KG00</accession>
<feature type="transmembrane region" description="Helical" evidence="1">
    <location>
        <begin position="146"/>
        <end position="170"/>
    </location>
</feature>
<dbReference type="AlphaFoldDB" id="A0A6V8KG00"/>
<dbReference type="InterPro" id="IPR011712">
    <property type="entry name" value="Sig_transdc_His_kin_sub3_dim/P"/>
</dbReference>
<dbReference type="GO" id="GO:0046983">
    <property type="term" value="F:protein dimerization activity"/>
    <property type="evidence" value="ECO:0007669"/>
    <property type="project" value="InterPro"/>
</dbReference>
<dbReference type="RefSeq" id="WP_173059581.1">
    <property type="nucleotide sequence ID" value="NZ_BAABGO010000028.1"/>
</dbReference>
<feature type="transmembrane region" description="Helical" evidence="1">
    <location>
        <begin position="105"/>
        <end position="126"/>
    </location>
</feature>
<keyword evidence="1" id="KW-1133">Transmembrane helix</keyword>
<keyword evidence="1" id="KW-0812">Transmembrane</keyword>
<feature type="transmembrane region" description="Helical" evidence="1">
    <location>
        <begin position="39"/>
        <end position="56"/>
    </location>
</feature>
<feature type="transmembrane region" description="Helical" evidence="1">
    <location>
        <begin position="272"/>
        <end position="292"/>
    </location>
</feature>
<sequence>MVITLGLEPVYEVVLYPLHTVAFGLAGALIISNQRSNPIGWLLGGLGFEGSLVDFAEGYAHHASWPWVVPIEWFSNWANTLGIGTLAVILTLFPGGRGLGPRRRALVWTGVVAIVLMTVGAAFGHSTDPRFDSGSNPYAVAGLEPVHLAGQVLFIVALLAAIGSLIARFRGATGVERQQLKWVAYVVGVLAVVGPLAIVAFDDSALVRIAIAVVAAALPSAICIAILRYRLYDVDVIVTGTLVYATLTVLLAAGYLAATLVLGAALGGRSPWVIAGATLAVAAAFRPLRARIQDAVDRRFRRARYDALARVDAFLDDLRVGRADPEALQQVLREVMSQPDLELRYLLPGAALRIDAQGRDVRTDVPDGRVELLVERAGVPLAVVVHTAAAAEPRLHEVVARARLAIEIARLRAEVRHQLIEVQASRARIVAASYQERRRIERDLHDGAQQRLVSVGLALRHAQFELGESPVVRTIDAAIEQITVAIADLRELANGVRPASLRELAGRTPLPVDVYAGCERFPTDIEAIPNPAWAPH</sequence>
<reference evidence="3 4" key="1">
    <citation type="submission" date="2020-03" db="EMBL/GenBank/DDBJ databases">
        <title>Whole genome shotgun sequence of Phytohabitans houttuyneae NBRC 108639.</title>
        <authorList>
            <person name="Komaki H."/>
            <person name="Tamura T."/>
        </authorList>
    </citation>
    <scope>NUCLEOTIDE SEQUENCE [LARGE SCALE GENOMIC DNA]</scope>
    <source>
        <strain evidence="3 4">NBRC 108639</strain>
    </source>
</reference>